<organism evidence="1">
    <name type="scientific">marine metagenome</name>
    <dbReference type="NCBI Taxonomy" id="408172"/>
    <lineage>
        <taxon>unclassified sequences</taxon>
        <taxon>metagenomes</taxon>
        <taxon>ecological metagenomes</taxon>
    </lineage>
</organism>
<accession>A0A381QAQ3</accession>
<dbReference type="GO" id="GO:0043165">
    <property type="term" value="P:Gram-negative-bacterium-type cell outer membrane assembly"/>
    <property type="evidence" value="ECO:0007669"/>
    <property type="project" value="InterPro"/>
</dbReference>
<evidence type="ECO:0000313" key="1">
    <source>
        <dbReference type="EMBL" id="SUZ76401.1"/>
    </source>
</evidence>
<sequence>MLSCGSYSFTGASIPEGTETFQVNFFENDAGNNMGSIFEPGLDRDFTLSLQNILQNQTNLQLVSNDGDLVYEGEITEYRVSPMTATSDLTAAQNRLSISVNVRFFNIKKEDDDFEKRFSFYFDYPAETQLLNIKSEAHDLIFERITQDIFNASLAKW</sequence>
<evidence type="ECO:0008006" key="2">
    <source>
        <dbReference type="Google" id="ProtNLM"/>
    </source>
</evidence>
<dbReference type="Pfam" id="PF04390">
    <property type="entry name" value="LptE"/>
    <property type="match status" value="1"/>
</dbReference>
<dbReference type="InterPro" id="IPR007485">
    <property type="entry name" value="LPS_assembly_LptE"/>
</dbReference>
<proteinExistence type="predicted"/>
<name>A0A381QAQ3_9ZZZZ</name>
<dbReference type="AlphaFoldDB" id="A0A381QAQ3"/>
<protein>
    <recommendedName>
        <fullName evidence="2">ABC-type transport auxiliary lipoprotein component domain-containing protein</fullName>
    </recommendedName>
</protein>
<gene>
    <name evidence="1" type="ORF">METZ01_LOCUS29255</name>
</gene>
<dbReference type="EMBL" id="UINC01001277">
    <property type="protein sequence ID" value="SUZ76401.1"/>
    <property type="molecule type" value="Genomic_DNA"/>
</dbReference>
<reference evidence="1" key="1">
    <citation type="submission" date="2018-05" db="EMBL/GenBank/DDBJ databases">
        <authorList>
            <person name="Lanie J.A."/>
            <person name="Ng W.-L."/>
            <person name="Kazmierczak K.M."/>
            <person name="Andrzejewski T.M."/>
            <person name="Davidsen T.M."/>
            <person name="Wayne K.J."/>
            <person name="Tettelin H."/>
            <person name="Glass J.I."/>
            <person name="Rusch D."/>
            <person name="Podicherti R."/>
            <person name="Tsui H.-C.T."/>
            <person name="Winkler M.E."/>
        </authorList>
    </citation>
    <scope>NUCLEOTIDE SEQUENCE</scope>
</reference>
<dbReference type="GO" id="GO:0019867">
    <property type="term" value="C:outer membrane"/>
    <property type="evidence" value="ECO:0007669"/>
    <property type="project" value="InterPro"/>
</dbReference>